<evidence type="ECO:0000256" key="1">
    <source>
        <dbReference type="SAM" id="Phobius"/>
    </source>
</evidence>
<organism evidence="2 3">
    <name type="scientific">Lunatimonas lonarensis</name>
    <dbReference type="NCBI Taxonomy" id="1232681"/>
    <lineage>
        <taxon>Bacteria</taxon>
        <taxon>Pseudomonadati</taxon>
        <taxon>Bacteroidota</taxon>
        <taxon>Cytophagia</taxon>
        <taxon>Cytophagales</taxon>
        <taxon>Cyclobacteriaceae</taxon>
    </lineage>
</organism>
<dbReference type="EMBL" id="AQHR01000068">
    <property type="protein sequence ID" value="EON77035.1"/>
    <property type="molecule type" value="Genomic_DNA"/>
</dbReference>
<sequence>MRRGQPNTLTNMTNFADKTKRIPVAIIVFLTIIHLIIFI</sequence>
<dbReference type="AlphaFoldDB" id="R7ZSF2"/>
<evidence type="ECO:0000313" key="2">
    <source>
        <dbReference type="EMBL" id="EON77035.1"/>
    </source>
</evidence>
<gene>
    <name evidence="2" type="ORF">ADIS_2484</name>
</gene>
<name>R7ZSF2_9BACT</name>
<keyword evidence="1" id="KW-1133">Transmembrane helix</keyword>
<evidence type="ECO:0000313" key="3">
    <source>
        <dbReference type="Proteomes" id="UP000013909"/>
    </source>
</evidence>
<dbReference type="Proteomes" id="UP000013909">
    <property type="component" value="Unassembled WGS sequence"/>
</dbReference>
<reference evidence="2 3" key="1">
    <citation type="submission" date="2013-02" db="EMBL/GenBank/DDBJ databases">
        <title>A novel strain isolated from Lonar lake, Maharashtra, India.</title>
        <authorList>
            <person name="Singh A."/>
        </authorList>
    </citation>
    <scope>NUCLEOTIDE SEQUENCE [LARGE SCALE GENOMIC DNA]</scope>
    <source>
        <strain evidence="2 3">AK24</strain>
    </source>
</reference>
<keyword evidence="1" id="KW-0472">Membrane</keyword>
<keyword evidence="1" id="KW-0812">Transmembrane</keyword>
<dbReference type="STRING" id="1232681.ADIS_2484"/>
<comment type="caution">
    <text evidence="2">The sequence shown here is derived from an EMBL/GenBank/DDBJ whole genome shotgun (WGS) entry which is preliminary data.</text>
</comment>
<keyword evidence="3" id="KW-1185">Reference proteome</keyword>
<accession>R7ZSF2</accession>
<feature type="transmembrane region" description="Helical" evidence="1">
    <location>
        <begin position="21"/>
        <end position="38"/>
    </location>
</feature>
<protein>
    <submittedName>
        <fullName evidence="2">Uncharacterized protein</fullName>
    </submittedName>
</protein>
<proteinExistence type="predicted"/>